<accession>R4U414</accession>
<dbReference type="GO" id="GO:0006355">
    <property type="term" value="P:regulation of DNA-templated transcription"/>
    <property type="evidence" value="ECO:0007669"/>
    <property type="project" value="InterPro"/>
</dbReference>
<dbReference type="InterPro" id="IPR006027">
    <property type="entry name" value="NusB_RsmB_TIM44"/>
</dbReference>
<feature type="domain" description="NusB/RsmB/TIM44" evidence="2">
    <location>
        <begin position="46"/>
        <end position="126"/>
    </location>
</feature>
<protein>
    <submittedName>
        <fullName evidence="3">Transcription antitermination protein NusB</fullName>
    </submittedName>
</protein>
<organism evidence="3 4">
    <name type="scientific">Spiroplasma syrphidicola EA-1</name>
    <dbReference type="NCBI Taxonomy" id="1276229"/>
    <lineage>
        <taxon>Bacteria</taxon>
        <taxon>Bacillati</taxon>
        <taxon>Mycoplasmatota</taxon>
        <taxon>Mollicutes</taxon>
        <taxon>Entomoplasmatales</taxon>
        <taxon>Spiroplasmataceae</taxon>
        <taxon>Spiroplasma</taxon>
    </lineage>
</organism>
<dbReference type="PATRIC" id="fig|1276229.3.peg.572"/>
<dbReference type="OrthoDB" id="389272at2"/>
<dbReference type="KEGG" id="ssyr:SSYRP_v1c05770"/>
<proteinExistence type="predicted"/>
<gene>
    <name evidence="3" type="primary">nusB</name>
    <name evidence="3" type="ORF">SSYRP_v1c05770</name>
</gene>
<dbReference type="Pfam" id="PF01029">
    <property type="entry name" value="NusB"/>
    <property type="match status" value="1"/>
</dbReference>
<keyword evidence="1" id="KW-0694">RNA-binding</keyword>
<evidence type="ECO:0000313" key="3">
    <source>
        <dbReference type="EMBL" id="AGM26167.1"/>
    </source>
</evidence>
<dbReference type="GO" id="GO:0003723">
    <property type="term" value="F:RNA binding"/>
    <property type="evidence" value="ECO:0007669"/>
    <property type="project" value="UniProtKB-KW"/>
</dbReference>
<dbReference type="EMBL" id="CP005078">
    <property type="protein sequence ID" value="AGM26167.1"/>
    <property type="molecule type" value="Genomic_DNA"/>
</dbReference>
<sequence>MSKRKERLNAINLLYRHFVLNHDLTITRQEAFDFSQSITTIEESNNFEQLLKYFDEIIILINQNLAEDWNFERLSNFHKATLVYSTYEIKYLAVPRAVVINEALEILKRYGELTELNYINKVLDQI</sequence>
<dbReference type="Gene3D" id="1.10.940.10">
    <property type="entry name" value="NusB-like"/>
    <property type="match status" value="1"/>
</dbReference>
<evidence type="ECO:0000313" key="4">
    <source>
        <dbReference type="Proteomes" id="UP000013963"/>
    </source>
</evidence>
<dbReference type="AlphaFoldDB" id="R4U414"/>
<dbReference type="RefSeq" id="WP_016340813.1">
    <property type="nucleotide sequence ID" value="NC_021284.1"/>
</dbReference>
<dbReference type="STRING" id="1276229.SSYRP_v1c05770"/>
<name>R4U414_9MOLU</name>
<reference evidence="3 4" key="1">
    <citation type="journal article" date="2013" name="Genome Biol. Evol.">
        <title>Complete genomes of two dipteran-associated spiroplasmas provided insights into the origin, dynamics, and impacts of viral invasion in spiroplasma.</title>
        <authorList>
            <person name="Ku C."/>
            <person name="Lo W.S."/>
            <person name="Chen L.L."/>
            <person name="Kuo C.H."/>
        </authorList>
    </citation>
    <scope>NUCLEOTIDE SEQUENCE [LARGE SCALE GENOMIC DNA]</scope>
    <source>
        <strain evidence="3">EA-1</strain>
    </source>
</reference>
<dbReference type="SUPFAM" id="SSF48013">
    <property type="entry name" value="NusB-like"/>
    <property type="match status" value="1"/>
</dbReference>
<dbReference type="HOGENOM" id="CLU_087843_5_1_14"/>
<keyword evidence="4" id="KW-1185">Reference proteome</keyword>
<evidence type="ECO:0000256" key="1">
    <source>
        <dbReference type="ARBA" id="ARBA00022884"/>
    </source>
</evidence>
<dbReference type="InterPro" id="IPR035926">
    <property type="entry name" value="NusB-like_sf"/>
</dbReference>
<dbReference type="Proteomes" id="UP000013963">
    <property type="component" value="Chromosome"/>
</dbReference>
<dbReference type="eggNOG" id="COG0781">
    <property type="taxonomic scope" value="Bacteria"/>
</dbReference>
<evidence type="ECO:0000259" key="2">
    <source>
        <dbReference type="Pfam" id="PF01029"/>
    </source>
</evidence>